<sequence>MADSRPDASQYALAVDTTDGQRAVLAFSGVLDAHALRELEELLLDPRLRRAGAWVLEMRAVERIDLACAYAVLRAATSLPETPAVTVRGARRSVQRTLRHAGVDAVVTFEE</sequence>
<accession>A0ABY4M058</accession>
<dbReference type="SUPFAM" id="SSF52091">
    <property type="entry name" value="SpoIIaa-like"/>
    <property type="match status" value="1"/>
</dbReference>
<dbReference type="InterPro" id="IPR058548">
    <property type="entry name" value="MlaB-like_STAS"/>
</dbReference>
<dbReference type="Gene3D" id="3.30.750.24">
    <property type="entry name" value="STAS domain"/>
    <property type="match status" value="1"/>
</dbReference>
<evidence type="ECO:0000313" key="2">
    <source>
        <dbReference type="EMBL" id="UQA90827.1"/>
    </source>
</evidence>
<dbReference type="Proteomes" id="UP000830115">
    <property type="component" value="Chromosome"/>
</dbReference>
<dbReference type="RefSeq" id="WP_248861594.1">
    <property type="nucleotide sequence ID" value="NZ_CP086322.1"/>
</dbReference>
<dbReference type="PROSITE" id="PS50801">
    <property type="entry name" value="STAS"/>
    <property type="match status" value="1"/>
</dbReference>
<evidence type="ECO:0000259" key="1">
    <source>
        <dbReference type="PROSITE" id="PS50801"/>
    </source>
</evidence>
<feature type="domain" description="STAS" evidence="1">
    <location>
        <begin position="24"/>
        <end position="111"/>
    </location>
</feature>
<organism evidence="2 3">
    <name type="scientific">Streptomyces halobius</name>
    <dbReference type="NCBI Taxonomy" id="2879846"/>
    <lineage>
        <taxon>Bacteria</taxon>
        <taxon>Bacillati</taxon>
        <taxon>Actinomycetota</taxon>
        <taxon>Actinomycetes</taxon>
        <taxon>Kitasatosporales</taxon>
        <taxon>Streptomycetaceae</taxon>
        <taxon>Streptomyces</taxon>
    </lineage>
</organism>
<proteinExistence type="predicted"/>
<dbReference type="InterPro" id="IPR036513">
    <property type="entry name" value="STAS_dom_sf"/>
</dbReference>
<name>A0ABY4M058_9ACTN</name>
<gene>
    <name evidence="2" type="ORF">K9S39_02065</name>
</gene>
<reference evidence="2" key="1">
    <citation type="submission" date="2021-10" db="EMBL/GenBank/DDBJ databases">
        <title>Streptomyces nigrumlapis sp.nov.,an antimicrobial producing actinobacterium isolated from Black Gobi rocks.</title>
        <authorList>
            <person name="Wen Y."/>
            <person name="Zhang W."/>
            <person name="Liu X.G."/>
        </authorList>
    </citation>
    <scope>NUCLEOTIDE SEQUENCE</scope>
    <source>
        <strain evidence="2">ST13-2-2</strain>
    </source>
</reference>
<protein>
    <submittedName>
        <fullName evidence="2">STAS domain-containing protein</fullName>
    </submittedName>
</protein>
<dbReference type="Pfam" id="PF13466">
    <property type="entry name" value="STAS_2"/>
    <property type="match status" value="1"/>
</dbReference>
<evidence type="ECO:0000313" key="3">
    <source>
        <dbReference type="Proteomes" id="UP000830115"/>
    </source>
</evidence>
<keyword evidence="3" id="KW-1185">Reference proteome</keyword>
<dbReference type="EMBL" id="CP086322">
    <property type="protein sequence ID" value="UQA90827.1"/>
    <property type="molecule type" value="Genomic_DNA"/>
</dbReference>
<dbReference type="InterPro" id="IPR002645">
    <property type="entry name" value="STAS_dom"/>
</dbReference>